<organism evidence="3 4">
    <name type="scientific">Neocallimastix californiae</name>
    <dbReference type="NCBI Taxonomy" id="1754190"/>
    <lineage>
        <taxon>Eukaryota</taxon>
        <taxon>Fungi</taxon>
        <taxon>Fungi incertae sedis</taxon>
        <taxon>Chytridiomycota</taxon>
        <taxon>Chytridiomycota incertae sedis</taxon>
        <taxon>Neocallimastigomycetes</taxon>
        <taxon>Neocallimastigales</taxon>
        <taxon>Neocallimastigaceae</taxon>
        <taxon>Neocallimastix</taxon>
    </lineage>
</organism>
<feature type="compositionally biased region" description="Low complexity" evidence="1">
    <location>
        <begin position="289"/>
        <end position="319"/>
    </location>
</feature>
<accession>A0A1Y2CUA9</accession>
<dbReference type="Pfam" id="PF08632">
    <property type="entry name" value="Zds_C"/>
    <property type="match status" value="1"/>
</dbReference>
<feature type="region of interest" description="Disordered" evidence="1">
    <location>
        <begin position="51"/>
        <end position="77"/>
    </location>
</feature>
<feature type="region of interest" description="Disordered" evidence="1">
    <location>
        <begin position="900"/>
        <end position="939"/>
    </location>
</feature>
<feature type="region of interest" description="Disordered" evidence="1">
    <location>
        <begin position="951"/>
        <end position="973"/>
    </location>
</feature>
<feature type="compositionally biased region" description="Polar residues" evidence="1">
    <location>
        <begin position="203"/>
        <end position="215"/>
    </location>
</feature>
<dbReference type="OrthoDB" id="5589766at2759"/>
<proteinExistence type="predicted"/>
<feature type="domain" description="Protein Zds1 C-terminal" evidence="2">
    <location>
        <begin position="839"/>
        <end position="891"/>
    </location>
</feature>
<evidence type="ECO:0000313" key="4">
    <source>
        <dbReference type="Proteomes" id="UP000193920"/>
    </source>
</evidence>
<dbReference type="EMBL" id="MCOG01000097">
    <property type="protein sequence ID" value="ORY50613.1"/>
    <property type="molecule type" value="Genomic_DNA"/>
</dbReference>
<feature type="compositionally biased region" description="Polar residues" evidence="1">
    <location>
        <begin position="185"/>
        <end position="195"/>
    </location>
</feature>
<feature type="compositionally biased region" description="Pro residues" evidence="1">
    <location>
        <begin position="123"/>
        <end position="137"/>
    </location>
</feature>
<feature type="compositionally biased region" description="Basic and acidic residues" evidence="1">
    <location>
        <begin position="93"/>
        <end position="112"/>
    </location>
</feature>
<feature type="compositionally biased region" description="Polar residues" evidence="1">
    <location>
        <begin position="1"/>
        <end position="11"/>
    </location>
</feature>
<name>A0A1Y2CUA9_9FUNG</name>
<feature type="compositionally biased region" description="Low complexity" evidence="1">
    <location>
        <begin position="954"/>
        <end position="971"/>
    </location>
</feature>
<feature type="compositionally biased region" description="Basic and acidic residues" evidence="1">
    <location>
        <begin position="440"/>
        <end position="464"/>
    </location>
</feature>
<sequence length="1102" mass="124534">MTSTSSSSNIPKYSFLEEDNSSRRSRKKNLLASFSQKIQKKITKGIVKNFIEPNGNGNAQKLITSTPGNNSSNIDKFNYFETTKNKRLSARERKLREIQEKKEKEEERERTLKRERKNQLLLPPIPPRSSSHPPPPDDSPKPNGVVKSIAASTKRKHIPVPLRGSSSHVDIKLLKKEYFENFTLSRSLPNIASNEKNIKRTSSDITPTSSKTNSIKNDDMTSTSTDLDSSYSDISKSNSECELSSSRADFSLSSDSSSDSSQSEKGGEVVLNNEPSIEGNHESTLKVNNTITTSAATPETATTTTTTTTNNNSDSNSNNKLKKEDKGIENGEKTFDGNTTEKLENSIIKENKEKEEKEEKEKNINPSNEDLLLTKSQNPKVLIKTESEEYMDTQLKDLWSNYYKNNYYGRFSSSGSGSESEGIVKNNIKLKDTSLMEKISEEEKQQEIKTPDDDNTQKEEDNKKLSGFNEWNDHDGSNIKDITQNKSVENDNENNDNKDSYSQDTLEINDYVQPFNEHSFIVKTMDSKHLSPKIITCPSDDPTKPVTHLVNISGVTIQTNDLAHLFWVPSYLHPELHPQEFKKWIDNNPNEQFGRRLSIRRTKSFAESARVITPDSTSENGDPVVDQVHINRNKTFSAFQRNNNGTVGSIYLKRSKNIRLKKSSSRGANGNDESLSFYNPEEDIYNKEMNMNNQNQNQNQNQNSTFQIDTIPDNDKNIKKDSLESSVEFTNKIDHDPNSLLDTDYADMDNPPLVGMPDAIYAYKENEIPPQKSGWLLWWSSFGKDDKKDSEKVKKSKKSNSNISKSFLPFFKSSPKSSSNNLAEKNNSCHQGKGITEAYILDGPLEFKPLTRPAEDAIFTLSHMKLATTYRPMLQQVHINNLMQRYAILYKEVAIKIPFKNRPQKKRRKPINNNKQKMALAKPKPKPKPKPKRLPVNGPLIKDFTIPKTVAGISPSSSPSSPSSSTSSLSSYDNRMATTKRKLIDYSDSKLNELLDKDNIFDNDNDNPKQIGGGKDKKNKKSTGGSSLYKNLNHSISLENISSNRHSNALQLNNKYSKSAISLDWKSPNHKKIEENTNSKLKLKTKSSSSLNHYHYHSITLF</sequence>
<evidence type="ECO:0000256" key="1">
    <source>
        <dbReference type="SAM" id="MobiDB-lite"/>
    </source>
</evidence>
<evidence type="ECO:0000313" key="3">
    <source>
        <dbReference type="EMBL" id="ORY50613.1"/>
    </source>
</evidence>
<feature type="region of interest" description="Disordered" evidence="1">
    <location>
        <begin position="93"/>
        <end position="165"/>
    </location>
</feature>
<feature type="region of interest" description="Disordered" evidence="1">
    <location>
        <begin position="440"/>
        <end position="502"/>
    </location>
</feature>
<feature type="compositionally biased region" description="Low complexity" evidence="1">
    <location>
        <begin position="220"/>
        <end position="263"/>
    </location>
</feature>
<gene>
    <name evidence="3" type="ORF">LY90DRAFT_670683</name>
</gene>
<dbReference type="Proteomes" id="UP000193920">
    <property type="component" value="Unassembled WGS sequence"/>
</dbReference>
<feature type="region of interest" description="Disordered" evidence="1">
    <location>
        <begin position="1"/>
        <end position="28"/>
    </location>
</feature>
<feature type="compositionally biased region" description="Basic and acidic residues" evidence="1">
    <location>
        <begin position="321"/>
        <end position="363"/>
    </location>
</feature>
<keyword evidence="4" id="KW-1185">Reference proteome</keyword>
<evidence type="ECO:0000259" key="2">
    <source>
        <dbReference type="SMART" id="SM01327"/>
    </source>
</evidence>
<dbReference type="AlphaFoldDB" id="A0A1Y2CUA9"/>
<reference evidence="3 4" key="1">
    <citation type="submission" date="2016-08" db="EMBL/GenBank/DDBJ databases">
        <title>A Parts List for Fungal Cellulosomes Revealed by Comparative Genomics.</title>
        <authorList>
            <consortium name="DOE Joint Genome Institute"/>
            <person name="Haitjema C.H."/>
            <person name="Gilmore S.P."/>
            <person name="Henske J.K."/>
            <person name="Solomon K.V."/>
            <person name="De Groot R."/>
            <person name="Kuo A."/>
            <person name="Mondo S.J."/>
            <person name="Salamov A.A."/>
            <person name="Labutti K."/>
            <person name="Zhao Z."/>
            <person name="Chiniquy J."/>
            <person name="Barry K."/>
            <person name="Brewer H.M."/>
            <person name="Purvine S.O."/>
            <person name="Wright A.T."/>
            <person name="Boxma B."/>
            <person name="Van Alen T."/>
            <person name="Hackstein J.H."/>
            <person name="Baker S.E."/>
            <person name="Grigoriev I.V."/>
            <person name="O'Malley M.A."/>
        </authorList>
    </citation>
    <scope>NUCLEOTIDE SEQUENCE [LARGE SCALE GENOMIC DNA]</scope>
    <source>
        <strain evidence="3 4">G1</strain>
    </source>
</reference>
<comment type="caution">
    <text evidence="3">The sequence shown here is derived from an EMBL/GenBank/DDBJ whole genome shotgun (WGS) entry which is preliminary data.</text>
</comment>
<feature type="region of interest" description="Disordered" evidence="1">
    <location>
        <begin position="185"/>
        <end position="379"/>
    </location>
</feature>
<protein>
    <recommendedName>
        <fullName evidence="2">Protein Zds1 C-terminal domain-containing protein</fullName>
    </recommendedName>
</protein>
<dbReference type="SMART" id="SM01327">
    <property type="entry name" value="Zds_C"/>
    <property type="match status" value="1"/>
</dbReference>
<feature type="compositionally biased region" description="Polar residues" evidence="1">
    <location>
        <begin position="55"/>
        <end position="75"/>
    </location>
</feature>
<feature type="region of interest" description="Disordered" evidence="1">
    <location>
        <begin position="998"/>
        <end position="1028"/>
    </location>
</feature>
<dbReference type="InterPro" id="IPR013941">
    <property type="entry name" value="ZDS1_C"/>
</dbReference>
<feature type="compositionally biased region" description="Basic residues" evidence="1">
    <location>
        <begin position="923"/>
        <end position="933"/>
    </location>
</feature>